<organism evidence="18 19">
    <name type="scientific">Aphanomyces euteiches</name>
    <dbReference type="NCBI Taxonomy" id="100861"/>
    <lineage>
        <taxon>Eukaryota</taxon>
        <taxon>Sar</taxon>
        <taxon>Stramenopiles</taxon>
        <taxon>Oomycota</taxon>
        <taxon>Saprolegniomycetes</taxon>
        <taxon>Saprolegniales</taxon>
        <taxon>Verrucalvaceae</taxon>
        <taxon>Aphanomyces</taxon>
    </lineage>
</organism>
<dbReference type="EMBL" id="VJMJ01000178">
    <property type="protein sequence ID" value="KAF0728411.1"/>
    <property type="molecule type" value="Genomic_DNA"/>
</dbReference>
<evidence type="ECO:0000256" key="5">
    <source>
        <dbReference type="ARBA" id="ARBA00012452"/>
    </source>
</evidence>
<evidence type="ECO:0000256" key="10">
    <source>
        <dbReference type="ARBA" id="ARBA00022989"/>
    </source>
</evidence>
<evidence type="ECO:0000256" key="17">
    <source>
        <dbReference type="SAM" id="Phobius"/>
    </source>
</evidence>
<keyword evidence="7 17" id="KW-0812">Transmembrane</keyword>
<evidence type="ECO:0000256" key="6">
    <source>
        <dbReference type="ARBA" id="ARBA00022679"/>
    </source>
</evidence>
<dbReference type="InterPro" id="IPR040162">
    <property type="entry name" value="MGST1-like"/>
</dbReference>
<dbReference type="PANTHER" id="PTHR10689">
    <property type="entry name" value="MICROSOMAL GLUTATHIONE S-TRANSFERASE 1"/>
    <property type="match status" value="1"/>
</dbReference>
<accession>A0A6G0WM75</accession>
<dbReference type="Proteomes" id="UP000481153">
    <property type="component" value="Unassembled WGS sequence"/>
</dbReference>
<evidence type="ECO:0000256" key="11">
    <source>
        <dbReference type="ARBA" id="ARBA00022990"/>
    </source>
</evidence>
<comment type="catalytic activity">
    <reaction evidence="16">
        <text>RX + glutathione = an S-substituted glutathione + a halide anion + H(+)</text>
        <dbReference type="Rhea" id="RHEA:16437"/>
        <dbReference type="ChEBI" id="CHEBI:15378"/>
        <dbReference type="ChEBI" id="CHEBI:16042"/>
        <dbReference type="ChEBI" id="CHEBI:17792"/>
        <dbReference type="ChEBI" id="CHEBI:57925"/>
        <dbReference type="ChEBI" id="CHEBI:90779"/>
        <dbReference type="EC" id="2.5.1.18"/>
    </reaction>
    <physiologicalReaction direction="left-to-right" evidence="16">
        <dbReference type="Rhea" id="RHEA:16438"/>
    </physiologicalReaction>
</comment>
<dbReference type="EC" id="2.5.1.18" evidence="5"/>
<evidence type="ECO:0000256" key="1">
    <source>
        <dbReference type="ARBA" id="ARBA00003701"/>
    </source>
</evidence>
<proteinExistence type="inferred from homology"/>
<evidence type="ECO:0000256" key="9">
    <source>
        <dbReference type="ARBA" id="ARBA00022824"/>
    </source>
</evidence>
<name>A0A6G0WM75_9STRA</name>
<evidence type="ECO:0000313" key="19">
    <source>
        <dbReference type="Proteomes" id="UP000481153"/>
    </source>
</evidence>
<keyword evidence="6" id="KW-0808">Transferase</keyword>
<sequence length="154" mass="16601">MATVTDIRIATLCTLVLYVKFIVCLFIQGSSKFTAGTRAPEDMAFARANPNQQAFTTATDPAELQAAKDNENRWNRIVGNDMENLPFGILLAWVSIIAGGNGTATSVFFIVFTICRIIHSVAFAKGVFLPRTAAWQIALLCNIGLAITAVVGAF</sequence>
<reference evidence="18 19" key="1">
    <citation type="submission" date="2019-07" db="EMBL/GenBank/DDBJ databases">
        <title>Genomics analysis of Aphanomyces spp. identifies a new class of oomycete effector associated with host adaptation.</title>
        <authorList>
            <person name="Gaulin E."/>
        </authorList>
    </citation>
    <scope>NUCLEOTIDE SEQUENCE [LARGE SCALE GENOMIC DNA]</scope>
    <source>
        <strain evidence="18 19">ATCC 201684</strain>
    </source>
</reference>
<keyword evidence="13 17" id="KW-0472">Membrane</keyword>
<evidence type="ECO:0000256" key="4">
    <source>
        <dbReference type="ARBA" id="ARBA00010459"/>
    </source>
</evidence>
<dbReference type="SUPFAM" id="SSF161084">
    <property type="entry name" value="MAPEG domain-like"/>
    <property type="match status" value="1"/>
</dbReference>
<dbReference type="GO" id="GO:0004364">
    <property type="term" value="F:glutathione transferase activity"/>
    <property type="evidence" value="ECO:0007669"/>
    <property type="project" value="UniProtKB-EC"/>
</dbReference>
<evidence type="ECO:0000256" key="3">
    <source>
        <dbReference type="ARBA" id="ARBA00004477"/>
    </source>
</evidence>
<feature type="transmembrane region" description="Helical" evidence="17">
    <location>
        <begin position="90"/>
        <end position="112"/>
    </location>
</feature>
<keyword evidence="12" id="KW-0496">Mitochondrion</keyword>
<evidence type="ECO:0000256" key="15">
    <source>
        <dbReference type="ARBA" id="ARBA00039397"/>
    </source>
</evidence>
<comment type="subcellular location">
    <subcellularLocation>
        <location evidence="3">Endoplasmic reticulum membrane</location>
        <topology evidence="3">Multi-pass membrane protein</topology>
    </subcellularLocation>
    <subcellularLocation>
        <location evidence="2">Mitochondrion outer membrane</location>
    </subcellularLocation>
</comment>
<dbReference type="Pfam" id="PF01124">
    <property type="entry name" value="MAPEG"/>
    <property type="match status" value="1"/>
</dbReference>
<dbReference type="AlphaFoldDB" id="A0A6G0WM75"/>
<evidence type="ECO:0000256" key="8">
    <source>
        <dbReference type="ARBA" id="ARBA00022787"/>
    </source>
</evidence>
<evidence type="ECO:0000256" key="14">
    <source>
        <dbReference type="ARBA" id="ARBA00038540"/>
    </source>
</evidence>
<keyword evidence="19" id="KW-1185">Reference proteome</keyword>
<evidence type="ECO:0000256" key="7">
    <source>
        <dbReference type="ARBA" id="ARBA00022692"/>
    </source>
</evidence>
<dbReference type="GO" id="GO:0005741">
    <property type="term" value="C:mitochondrial outer membrane"/>
    <property type="evidence" value="ECO:0007669"/>
    <property type="project" value="UniProtKB-SubCell"/>
</dbReference>
<keyword evidence="10 17" id="KW-1133">Transmembrane helix</keyword>
<comment type="subunit">
    <text evidence="14">Homotrimer; The trimer binds only one molecule of glutathione.</text>
</comment>
<dbReference type="Gene3D" id="1.20.120.550">
    <property type="entry name" value="Membrane associated eicosanoid/glutathione metabolism-like domain"/>
    <property type="match status" value="1"/>
</dbReference>
<comment type="caution">
    <text evidence="18">The sequence shown here is derived from an EMBL/GenBank/DDBJ whole genome shotgun (WGS) entry which is preliminary data.</text>
</comment>
<keyword evidence="9" id="KW-0256">Endoplasmic reticulum</keyword>
<keyword evidence="11" id="KW-0007">Acetylation</keyword>
<protein>
    <recommendedName>
        <fullName evidence="15">Microsomal glutathione S-transferase 1</fullName>
        <ecNumber evidence="5">2.5.1.18</ecNumber>
    </recommendedName>
</protein>
<gene>
    <name evidence="18" type="ORF">Ae201684_013775</name>
</gene>
<evidence type="ECO:0000256" key="13">
    <source>
        <dbReference type="ARBA" id="ARBA00023136"/>
    </source>
</evidence>
<dbReference type="GO" id="GO:0005789">
    <property type="term" value="C:endoplasmic reticulum membrane"/>
    <property type="evidence" value="ECO:0007669"/>
    <property type="project" value="UniProtKB-SubCell"/>
</dbReference>
<dbReference type="InterPro" id="IPR001129">
    <property type="entry name" value="Membr-assoc_MAPEG"/>
</dbReference>
<comment type="similarity">
    <text evidence="4">Belongs to the MAPEG family.</text>
</comment>
<dbReference type="VEuPathDB" id="FungiDB:AeMF1_011052"/>
<comment type="function">
    <text evidence="1">Conjugation of reduced glutathione to a wide number of exogenous and endogenous hydrophobic electrophiles.</text>
</comment>
<evidence type="ECO:0000313" key="18">
    <source>
        <dbReference type="EMBL" id="KAF0728411.1"/>
    </source>
</evidence>
<evidence type="ECO:0000256" key="12">
    <source>
        <dbReference type="ARBA" id="ARBA00023128"/>
    </source>
</evidence>
<dbReference type="PANTHER" id="PTHR10689:SF6">
    <property type="entry name" value="MICROSOMAL GLUTATHIONE S-TRANSFERASE 1"/>
    <property type="match status" value="1"/>
</dbReference>
<dbReference type="InterPro" id="IPR023352">
    <property type="entry name" value="MAPEG-like_dom_sf"/>
</dbReference>
<evidence type="ECO:0000256" key="16">
    <source>
        <dbReference type="ARBA" id="ARBA00049385"/>
    </source>
</evidence>
<keyword evidence="8" id="KW-1000">Mitochondrion outer membrane</keyword>
<evidence type="ECO:0000256" key="2">
    <source>
        <dbReference type="ARBA" id="ARBA00004294"/>
    </source>
</evidence>
<feature type="transmembrane region" description="Helical" evidence="17">
    <location>
        <begin position="7"/>
        <end position="28"/>
    </location>
</feature>
<feature type="transmembrane region" description="Helical" evidence="17">
    <location>
        <begin position="133"/>
        <end position="153"/>
    </location>
</feature>